<organism evidence="6 7">
    <name type="scientific">Senegalimassilia anaerobia</name>
    <dbReference type="NCBI Taxonomy" id="1473216"/>
    <lineage>
        <taxon>Bacteria</taxon>
        <taxon>Bacillati</taxon>
        <taxon>Actinomycetota</taxon>
        <taxon>Coriobacteriia</taxon>
        <taxon>Coriobacteriales</taxon>
        <taxon>Coriobacteriaceae</taxon>
        <taxon>Senegalimassilia</taxon>
    </lineage>
</organism>
<dbReference type="OrthoDB" id="92887at2"/>
<dbReference type="GO" id="GO:0005886">
    <property type="term" value="C:plasma membrane"/>
    <property type="evidence" value="ECO:0007669"/>
    <property type="project" value="UniProtKB-ARBA"/>
</dbReference>
<name>A0A369L5F7_9ACTN</name>
<keyword evidence="2 5" id="KW-0812">Transmembrane</keyword>
<feature type="transmembrane region" description="Helical" evidence="5">
    <location>
        <begin position="234"/>
        <end position="254"/>
    </location>
</feature>
<gene>
    <name evidence="6" type="ORF">C1880_08650</name>
</gene>
<dbReference type="AlphaFoldDB" id="A0A369L5F7"/>
<dbReference type="Proteomes" id="UP000253792">
    <property type="component" value="Unassembled WGS sequence"/>
</dbReference>
<dbReference type="PANTHER" id="PTHR33514">
    <property type="entry name" value="PROTEIN ABCI12, CHLOROPLASTIC"/>
    <property type="match status" value="1"/>
</dbReference>
<evidence type="ECO:0000256" key="4">
    <source>
        <dbReference type="ARBA" id="ARBA00023136"/>
    </source>
</evidence>
<dbReference type="CDD" id="cd16914">
    <property type="entry name" value="EcfT"/>
    <property type="match status" value="1"/>
</dbReference>
<proteinExistence type="predicted"/>
<evidence type="ECO:0000256" key="3">
    <source>
        <dbReference type="ARBA" id="ARBA00022989"/>
    </source>
</evidence>
<evidence type="ECO:0000256" key="1">
    <source>
        <dbReference type="ARBA" id="ARBA00004141"/>
    </source>
</evidence>
<protein>
    <submittedName>
        <fullName evidence="6">Energy-coupling factor transporter transmembrane protein EcfT</fullName>
    </submittedName>
</protein>
<dbReference type="InterPro" id="IPR003339">
    <property type="entry name" value="ABC/ECF_trnsptr_transmembrane"/>
</dbReference>
<comment type="caution">
    <text evidence="6">The sequence shown here is derived from an EMBL/GenBank/DDBJ whole genome shotgun (WGS) entry which is preliminary data.</text>
</comment>
<dbReference type="RefSeq" id="WP_114621137.1">
    <property type="nucleotide sequence ID" value="NZ_PPTP01000008.1"/>
</dbReference>
<dbReference type="PANTHER" id="PTHR33514:SF13">
    <property type="entry name" value="PROTEIN ABCI12, CHLOROPLASTIC"/>
    <property type="match status" value="1"/>
</dbReference>
<keyword evidence="3 5" id="KW-1133">Transmembrane helix</keyword>
<evidence type="ECO:0000256" key="5">
    <source>
        <dbReference type="SAM" id="Phobius"/>
    </source>
</evidence>
<dbReference type="EMBL" id="PPTP01000008">
    <property type="protein sequence ID" value="RDB54614.1"/>
    <property type="molecule type" value="Genomic_DNA"/>
</dbReference>
<keyword evidence="4 5" id="KW-0472">Membrane</keyword>
<evidence type="ECO:0000256" key="2">
    <source>
        <dbReference type="ARBA" id="ARBA00022692"/>
    </source>
</evidence>
<comment type="subcellular location">
    <subcellularLocation>
        <location evidence="1">Membrane</location>
        <topology evidence="1">Multi-pass membrane protein</topology>
    </subcellularLocation>
</comment>
<reference evidence="6 7" key="1">
    <citation type="journal article" date="2018" name="Elife">
        <title>Discovery and characterization of a prevalent human gut bacterial enzyme sufficient for the inactivation of a family of plant toxins.</title>
        <authorList>
            <person name="Koppel N."/>
            <person name="Bisanz J.E."/>
            <person name="Pandelia M.E."/>
            <person name="Turnbaugh P.J."/>
            <person name="Balskus E.P."/>
        </authorList>
    </citation>
    <scope>NUCLEOTIDE SEQUENCE [LARGE SCALE GENOMIC DNA]</scope>
    <source>
        <strain evidence="7">anaerobia AP69FAA</strain>
    </source>
</reference>
<keyword evidence="7" id="KW-1185">Reference proteome</keyword>
<evidence type="ECO:0000313" key="7">
    <source>
        <dbReference type="Proteomes" id="UP000253792"/>
    </source>
</evidence>
<feature type="transmembrane region" description="Helical" evidence="5">
    <location>
        <begin position="71"/>
        <end position="91"/>
    </location>
</feature>
<feature type="transmembrane region" description="Helical" evidence="5">
    <location>
        <begin position="97"/>
        <end position="121"/>
    </location>
</feature>
<accession>A0A369L5F7</accession>
<sequence>MLRYTSRMQLRINTYIDGDSFVHTCDARAKVLLLCAYTATVFWIETWAGQCLLGFLCLVLALSAHVPLGRVLAMGIPVYMMAALTVLFASINNQVGFALGCFYGVRMILLVLGSFIVVLTTTSTALTDALRSFVSPLRVLHVPADDIAMVFSMAIRFIPLMAQEVCAIHDAQFSRGASFHRGGLWQRLSAWPPVFIPLFVGMFRRADKLSVAMDARCYGVGGGRRTSLRDYRMTRASVAVSVVGLGVLAAIAALF</sequence>
<dbReference type="STRING" id="1034345.GCA_000236865_01912"/>
<evidence type="ECO:0000313" key="6">
    <source>
        <dbReference type="EMBL" id="RDB54614.1"/>
    </source>
</evidence>
<dbReference type="Pfam" id="PF02361">
    <property type="entry name" value="CbiQ"/>
    <property type="match status" value="1"/>
</dbReference>